<dbReference type="InterPro" id="IPR029058">
    <property type="entry name" value="AB_hydrolase_fold"/>
</dbReference>
<evidence type="ECO:0000256" key="4">
    <source>
        <dbReference type="ARBA" id="ARBA00022825"/>
    </source>
</evidence>
<dbReference type="SUPFAM" id="SSF82171">
    <property type="entry name" value="DPP6 N-terminal domain-like"/>
    <property type="match status" value="1"/>
</dbReference>
<dbReference type="InterPro" id="IPR001375">
    <property type="entry name" value="Peptidase_S9_cat"/>
</dbReference>
<dbReference type="Proteomes" id="UP000481043">
    <property type="component" value="Unassembled WGS sequence"/>
</dbReference>
<comment type="caution">
    <text evidence="6">The sequence shown here is derived from an EMBL/GenBank/DDBJ whole genome shotgun (WGS) entry which is preliminary data.</text>
</comment>
<keyword evidence="3" id="KW-0378">Hydrolase</keyword>
<dbReference type="Pfam" id="PF00326">
    <property type="entry name" value="Peptidase_S9"/>
    <property type="match status" value="1"/>
</dbReference>
<dbReference type="FunFam" id="3.40.50.1820:FF:000028">
    <property type="entry name" value="S9 family peptidase"/>
    <property type="match status" value="1"/>
</dbReference>
<dbReference type="PANTHER" id="PTHR42776:SF27">
    <property type="entry name" value="DIPEPTIDYL PEPTIDASE FAMILY MEMBER 6"/>
    <property type="match status" value="1"/>
</dbReference>
<gene>
    <name evidence="6" type="ORF">G4D63_03000</name>
</gene>
<dbReference type="GO" id="GO:0006508">
    <property type="term" value="P:proteolysis"/>
    <property type="evidence" value="ECO:0007669"/>
    <property type="project" value="UniProtKB-KW"/>
</dbReference>
<keyword evidence="2" id="KW-0645">Protease</keyword>
<evidence type="ECO:0000256" key="1">
    <source>
        <dbReference type="ARBA" id="ARBA00010040"/>
    </source>
</evidence>
<evidence type="ECO:0000256" key="3">
    <source>
        <dbReference type="ARBA" id="ARBA00022801"/>
    </source>
</evidence>
<keyword evidence="7" id="KW-1185">Reference proteome</keyword>
<dbReference type="Gene3D" id="3.40.50.1820">
    <property type="entry name" value="alpha/beta hydrolase"/>
    <property type="match status" value="1"/>
</dbReference>
<dbReference type="AlphaFoldDB" id="A0A6M0Q2U3"/>
<evidence type="ECO:0000313" key="7">
    <source>
        <dbReference type="Proteomes" id="UP000481043"/>
    </source>
</evidence>
<evidence type="ECO:0000313" key="6">
    <source>
        <dbReference type="EMBL" id="NEY70701.1"/>
    </source>
</evidence>
<feature type="domain" description="Peptidase S9 prolyl oligopeptidase catalytic" evidence="5">
    <location>
        <begin position="450"/>
        <end position="659"/>
    </location>
</feature>
<dbReference type="InterPro" id="IPR011042">
    <property type="entry name" value="6-blade_b-propeller_TolB-like"/>
</dbReference>
<dbReference type="EMBL" id="JAAIWM010000001">
    <property type="protein sequence ID" value="NEY70701.1"/>
    <property type="molecule type" value="Genomic_DNA"/>
</dbReference>
<dbReference type="RefSeq" id="WP_163177555.1">
    <property type="nucleotide sequence ID" value="NZ_JAAIWM010000001.1"/>
</dbReference>
<reference evidence="6 7" key="1">
    <citation type="submission" date="2020-02" db="EMBL/GenBank/DDBJ databases">
        <title>Bacillus aquiflavi sp. nov., isolated from yellow water of strong flavor Chinese baijiu in Yibin region of China.</title>
        <authorList>
            <person name="Xie J."/>
        </authorList>
    </citation>
    <scope>NUCLEOTIDE SEQUENCE [LARGE SCALE GENOMIC DNA]</scope>
    <source>
        <strain evidence="6 7">SA4</strain>
    </source>
</reference>
<organism evidence="6 7">
    <name type="scientific">Bacillus mesophilus</name>
    <dbReference type="NCBI Taxonomy" id="1808955"/>
    <lineage>
        <taxon>Bacteria</taxon>
        <taxon>Bacillati</taxon>
        <taxon>Bacillota</taxon>
        <taxon>Bacilli</taxon>
        <taxon>Bacillales</taxon>
        <taxon>Bacillaceae</taxon>
        <taxon>Bacillus</taxon>
    </lineage>
</organism>
<dbReference type="GO" id="GO:0004252">
    <property type="term" value="F:serine-type endopeptidase activity"/>
    <property type="evidence" value="ECO:0007669"/>
    <property type="project" value="TreeGrafter"/>
</dbReference>
<accession>A0A6M0Q2U3</accession>
<dbReference type="SUPFAM" id="SSF53474">
    <property type="entry name" value="alpha/beta-Hydrolases"/>
    <property type="match status" value="1"/>
</dbReference>
<dbReference type="Gene3D" id="2.120.10.30">
    <property type="entry name" value="TolB, C-terminal domain"/>
    <property type="match status" value="2"/>
</dbReference>
<keyword evidence="4" id="KW-0720">Serine protease</keyword>
<proteinExistence type="inferred from homology"/>
<comment type="similarity">
    <text evidence="1">Belongs to the peptidase S9C family.</text>
</comment>
<evidence type="ECO:0000259" key="5">
    <source>
        <dbReference type="Pfam" id="PF00326"/>
    </source>
</evidence>
<dbReference type="InterPro" id="IPR011659">
    <property type="entry name" value="WD40"/>
</dbReference>
<sequence>MSEKRGIQSTDLYKLKSVNNPLFSPNGEQFVFVQTETNKEDTKYYSHLFVGSQNGEEIRQFTYGKVRDTQPSWSPDGQTIAFLSNRAEKNELFVMNVNGGEPRQLTKSANGINSFSWSPDGKSLLISLSLGEGDLEIKDEKKVEKKELEPLVVEKLFYKSDASGFFNHKYTQVGLVDLQTGELKILTDGKYHYSIGAVSPDGSQIAIFSNPSDEADYELVSDLYVYSLEDRTLEKITNGGSFSQASWSPNGEILSFIGHELEFKSATLSRIWLYSVQTKEITCLTKEWDVQVGDVAIGDFHSGSAARGLVWTEDSQGFYFLASDHGSTAVYYGNVEGLVYSVILEDQHVYSFTVDVRTHRAIVGVSTPTLPGDLFLIDLNTGVKKQLTFVNDEFLEGIELASAEAITFKAEDGWDIHGWLMKPVGFQEGSKVPLVVEIHGGPHAMYANTYFHEFQVLAAKGYAVLFTNPRGSDGYGQTFVDAVRGDYGGKDYLDIMSAVDYVLTRYDFIDETRLGVTGGSYGGFMTNWIVGHTNRFKAAVTQRSICNWISFYGVSDIGYFFAEWEVLRGDSFNYDRLWDASPLKYASNIKTPLLILHGEKDYRCPVEQAEQLYITLKHQRKATKLVRFPESNHELSRSGNPNLRIHRLDHIARWFDEYL</sequence>
<dbReference type="Pfam" id="PF07676">
    <property type="entry name" value="PD40"/>
    <property type="match status" value="2"/>
</dbReference>
<protein>
    <submittedName>
        <fullName evidence="6">S9 family peptidase</fullName>
    </submittedName>
</protein>
<dbReference type="PANTHER" id="PTHR42776">
    <property type="entry name" value="SERINE PEPTIDASE S9 FAMILY MEMBER"/>
    <property type="match status" value="1"/>
</dbReference>
<name>A0A6M0Q2U3_9BACI</name>
<evidence type="ECO:0000256" key="2">
    <source>
        <dbReference type="ARBA" id="ARBA00022670"/>
    </source>
</evidence>